<dbReference type="EMBL" id="CP119108">
    <property type="protein sequence ID" value="WEG08163.1"/>
    <property type="molecule type" value="Genomic_DNA"/>
</dbReference>
<dbReference type="EC" id="2.4.-.-" evidence="1"/>
<name>A0ABY8C0H8_9MICO</name>
<dbReference type="Gene3D" id="3.40.50.2000">
    <property type="entry name" value="Glycogen Phosphorylase B"/>
    <property type="match status" value="1"/>
</dbReference>
<dbReference type="SUPFAM" id="SSF53756">
    <property type="entry name" value="UDP-Glycosyltransferase/glycogen phosphorylase"/>
    <property type="match status" value="1"/>
</dbReference>
<evidence type="ECO:0000313" key="2">
    <source>
        <dbReference type="Proteomes" id="UP001214553"/>
    </source>
</evidence>
<proteinExistence type="predicted"/>
<dbReference type="RefSeq" id="WP_275277500.1">
    <property type="nucleotide sequence ID" value="NZ_CP119108.1"/>
</dbReference>
<keyword evidence="1" id="KW-0328">Glycosyltransferase</keyword>
<protein>
    <submittedName>
        <fullName evidence="1">Glycosyltransferase</fullName>
        <ecNumber evidence="1">2.4.-.-</ecNumber>
    </submittedName>
</protein>
<dbReference type="Pfam" id="PF13692">
    <property type="entry name" value="Glyco_trans_1_4"/>
    <property type="match status" value="1"/>
</dbReference>
<keyword evidence="2" id="KW-1185">Reference proteome</keyword>
<evidence type="ECO:0000313" key="1">
    <source>
        <dbReference type="EMBL" id="WEG08163.1"/>
    </source>
</evidence>
<reference evidence="1 2" key="1">
    <citation type="submission" date="2023-03" db="EMBL/GenBank/DDBJ databases">
        <title>Genome sequence of Microbacterium sp. KACC 23027.</title>
        <authorList>
            <person name="Kim S."/>
            <person name="Heo J."/>
            <person name="Kwon S.-W."/>
        </authorList>
    </citation>
    <scope>NUCLEOTIDE SEQUENCE [LARGE SCALE GENOMIC DNA]</scope>
    <source>
        <strain evidence="1 2">KACC 23027</strain>
    </source>
</reference>
<accession>A0ABY8C0H8</accession>
<sequence>MFDLFRLAGTADVIVLSELSNQYAVLGWIAARIGHSVYVVDGFVGLYETRVLDWQKYSVNSLRARVLRLLDKIAVVLSSYYLVDTNVRAEQIFDSGACRTSVIALPVGAPDWAVPDDSPGTLSARQVRLLQYGNYAPLHGVDTVIDALAQVRSAGIDAHLVLVGDGPLRGVMEERLRSCGLLRYCTLIDRVAETSLPSLIHASDITLGIFGVSTKASSVIANKVWQGLAAGRPVITRTSPALAEIREIAGAQLIEVPAQNPRALAEAIIQACRSGMPRAYQGTAAALRDYVDLAFDSFLERLKSSVSARTHIGYADYDG</sequence>
<organism evidence="1 2">
    <name type="scientific">Microbacterium horticulturae</name>
    <dbReference type="NCBI Taxonomy" id="3028316"/>
    <lineage>
        <taxon>Bacteria</taxon>
        <taxon>Bacillati</taxon>
        <taxon>Actinomycetota</taxon>
        <taxon>Actinomycetes</taxon>
        <taxon>Micrococcales</taxon>
        <taxon>Microbacteriaceae</taxon>
        <taxon>Microbacterium</taxon>
    </lineage>
</organism>
<dbReference type="GO" id="GO:0016757">
    <property type="term" value="F:glycosyltransferase activity"/>
    <property type="evidence" value="ECO:0007669"/>
    <property type="project" value="UniProtKB-KW"/>
</dbReference>
<keyword evidence="1" id="KW-0808">Transferase</keyword>
<gene>
    <name evidence="1" type="ORF">PU630_13075</name>
</gene>
<dbReference type="PANTHER" id="PTHR12526:SF638">
    <property type="entry name" value="SPORE COAT PROTEIN SA"/>
    <property type="match status" value="1"/>
</dbReference>
<dbReference type="PANTHER" id="PTHR12526">
    <property type="entry name" value="GLYCOSYLTRANSFERASE"/>
    <property type="match status" value="1"/>
</dbReference>
<dbReference type="Proteomes" id="UP001214553">
    <property type="component" value="Chromosome"/>
</dbReference>